<dbReference type="GO" id="GO:0006260">
    <property type="term" value="P:DNA replication"/>
    <property type="evidence" value="ECO:0007669"/>
    <property type="project" value="UniProtKB-UniRule"/>
</dbReference>
<evidence type="ECO:0000256" key="5">
    <source>
        <dbReference type="ARBA" id="ARBA00023242"/>
    </source>
</evidence>
<dbReference type="Proteomes" id="UP000289886">
    <property type="component" value="Unassembled WGS sequence"/>
</dbReference>
<keyword evidence="4 6" id="KW-0235">DNA replication</keyword>
<keyword evidence="11" id="KW-1185">Reference proteome</keyword>
<evidence type="ECO:0000259" key="9">
    <source>
        <dbReference type="Pfam" id="PF24882"/>
    </source>
</evidence>
<accession>A0A444UAA3</accession>
<comment type="subunit">
    <text evidence="6">Component of the origin recognition complex (ORC).</text>
</comment>
<feature type="domain" description="Origin recognition complex subunit 2 winged-helix" evidence="9">
    <location>
        <begin position="456"/>
        <end position="515"/>
    </location>
</feature>
<comment type="function">
    <text evidence="6">Component of the origin recognition complex (ORC) that binds origins of replication. DNA-binding is ATP-dependent. ORC is required to assemble the pre-replication complex necessary to initiate DNA replication.</text>
</comment>
<dbReference type="PANTHER" id="PTHR14052">
    <property type="entry name" value="ORIGIN RECOGNITION COMPLEX SUBUNIT 2"/>
    <property type="match status" value="1"/>
</dbReference>
<name>A0A444UAA3_ACIRT</name>
<protein>
    <recommendedName>
        <fullName evidence="3 6">Origin recognition complex subunit 2</fullName>
    </recommendedName>
</protein>
<dbReference type="GO" id="GO:0005664">
    <property type="term" value="C:nuclear origin of replication recognition complex"/>
    <property type="evidence" value="ECO:0007669"/>
    <property type="project" value="UniProtKB-UniRule"/>
</dbReference>
<dbReference type="PANTHER" id="PTHR14052:SF0">
    <property type="entry name" value="ORIGIN RECOGNITION COMPLEX SUBUNIT 2"/>
    <property type="match status" value="1"/>
</dbReference>
<keyword evidence="5 6" id="KW-0539">Nucleus</keyword>
<dbReference type="InterPro" id="IPR056772">
    <property type="entry name" value="RecA-like_ORC2"/>
</dbReference>
<evidence type="ECO:0000256" key="2">
    <source>
        <dbReference type="ARBA" id="ARBA00007421"/>
    </source>
</evidence>
<sequence>MSSQKQPKEGRVLEVRFVGDEEVLQHIVDKQEGAVLTIVKHCQCQVTKATKCNIELSCVCCECSSKCSMKLNEKTTCLFCTLGVKVGKNAVQTLVSLKTPRKSEPEDSEDEDHEVCNEQDYVEALGTAAQAPNLRSDSDSDFSPSNSEEELEAEEEVLKPAPEPKPASKAPAAGLYKTPAKKTKKAPEPSLVEEYFEAHSSSKVLTSDRTLQKLQTPQLDQETLCRLLDGTSTAFSAELKQLNKEHERLFHKWMLQLQVGFNIVLFGLGSKRTLLEKFRTSMLLGSIHVVINGFFPSITIRSILNSITEDVLEHEGHFRNPLDQLDFIVETLKEDPDLQLFLLIHNIDGQMLRGDKTQQILGQLAAIPNLHLIASIDHINAPLSWDQFKMSQFNWLWYETTTYQPYIEETSYENSLLVKQSGALALSSLTHVMRSLTPNARGIFRLLAEFQLENKDNPSYTGLSFQDFYQRCREAFLVNSDITLRTQLTEFRDHKLIRTKKGADGVEYLIIPIETGTLTDFLEKEDQE</sequence>
<dbReference type="GO" id="GO:0003688">
    <property type="term" value="F:DNA replication origin binding"/>
    <property type="evidence" value="ECO:0007669"/>
    <property type="project" value="UniProtKB-UniRule"/>
</dbReference>
<evidence type="ECO:0000313" key="11">
    <source>
        <dbReference type="Proteomes" id="UP000289886"/>
    </source>
</evidence>
<comment type="similarity">
    <text evidence="2 6">Belongs to the ORC2 family.</text>
</comment>
<evidence type="ECO:0000313" key="10">
    <source>
        <dbReference type="EMBL" id="RXM32086.1"/>
    </source>
</evidence>
<dbReference type="InterPro" id="IPR007220">
    <property type="entry name" value="ORC2"/>
</dbReference>
<dbReference type="Pfam" id="PF04084">
    <property type="entry name" value="RecA-like_ORC2"/>
    <property type="match status" value="1"/>
</dbReference>
<comment type="caution">
    <text evidence="10">The sequence shown here is derived from an EMBL/GenBank/DDBJ whole genome shotgun (WGS) entry which is preliminary data.</text>
</comment>
<dbReference type="Pfam" id="PF24882">
    <property type="entry name" value="WHD_ORC2"/>
    <property type="match status" value="1"/>
</dbReference>
<comment type="subcellular location">
    <subcellularLocation>
        <location evidence="1 6">Nucleus</location>
    </subcellularLocation>
</comment>
<organism evidence="10 11">
    <name type="scientific">Acipenser ruthenus</name>
    <name type="common">Sterlet sturgeon</name>
    <dbReference type="NCBI Taxonomy" id="7906"/>
    <lineage>
        <taxon>Eukaryota</taxon>
        <taxon>Metazoa</taxon>
        <taxon>Chordata</taxon>
        <taxon>Craniata</taxon>
        <taxon>Vertebrata</taxon>
        <taxon>Euteleostomi</taxon>
        <taxon>Actinopterygii</taxon>
        <taxon>Chondrostei</taxon>
        <taxon>Acipenseriformes</taxon>
        <taxon>Acipenseridae</taxon>
        <taxon>Acipenser</taxon>
    </lineage>
</organism>
<dbReference type="InterPro" id="IPR056773">
    <property type="entry name" value="WHD_ORC2"/>
</dbReference>
<dbReference type="EMBL" id="SCEB01214950">
    <property type="protein sequence ID" value="RXM32086.1"/>
    <property type="molecule type" value="Genomic_DNA"/>
</dbReference>
<evidence type="ECO:0000256" key="7">
    <source>
        <dbReference type="SAM" id="MobiDB-lite"/>
    </source>
</evidence>
<evidence type="ECO:0000256" key="3">
    <source>
        <dbReference type="ARBA" id="ARBA00019080"/>
    </source>
</evidence>
<feature type="region of interest" description="Disordered" evidence="7">
    <location>
        <begin position="128"/>
        <end position="188"/>
    </location>
</feature>
<gene>
    <name evidence="10" type="ORF">EOD39_1529</name>
</gene>
<evidence type="ECO:0000256" key="1">
    <source>
        <dbReference type="ARBA" id="ARBA00004123"/>
    </source>
</evidence>
<evidence type="ECO:0000256" key="6">
    <source>
        <dbReference type="RuleBase" id="RU368084"/>
    </source>
</evidence>
<proteinExistence type="inferred from homology"/>
<evidence type="ECO:0000259" key="8">
    <source>
        <dbReference type="Pfam" id="PF04084"/>
    </source>
</evidence>
<feature type="domain" description="Origin recognition complex subunit 2 RecA-like" evidence="8">
    <location>
        <begin position="239"/>
        <end position="399"/>
    </location>
</feature>
<evidence type="ECO:0000256" key="4">
    <source>
        <dbReference type="ARBA" id="ARBA00022705"/>
    </source>
</evidence>
<dbReference type="AlphaFoldDB" id="A0A444UAA3"/>
<reference evidence="10 11" key="1">
    <citation type="submission" date="2019-01" db="EMBL/GenBank/DDBJ databases">
        <title>Draft Genome and Complete Hox-Cluster Characterization of the Sterlet Sturgeon (Acipenser ruthenus).</title>
        <authorList>
            <person name="Wei Q."/>
        </authorList>
    </citation>
    <scope>NUCLEOTIDE SEQUENCE [LARGE SCALE GENOMIC DNA]</scope>
    <source>
        <strain evidence="10">WHYD16114868_AA</strain>
        <tissue evidence="10">Blood</tissue>
    </source>
</reference>